<dbReference type="GO" id="GO:0031681">
    <property type="term" value="F:G-protein beta-subunit binding"/>
    <property type="evidence" value="ECO:0007669"/>
    <property type="project" value="InterPro"/>
</dbReference>
<evidence type="ECO:0000256" key="3">
    <source>
        <dbReference type="ARBA" id="ARBA00023136"/>
    </source>
</evidence>
<dbReference type="PhylomeDB" id="A0A060T6N6"/>
<evidence type="ECO:0000256" key="2">
    <source>
        <dbReference type="ARBA" id="ARBA00007431"/>
    </source>
</evidence>
<reference evidence="6" key="2">
    <citation type="submission" date="2014-06" db="EMBL/GenBank/DDBJ databases">
        <title>The complete genome of Blastobotrys (Arxula) adeninivorans LS3 - a yeast of biotechnological interest.</title>
        <authorList>
            <person name="Kunze G."/>
            <person name="Gaillardin C."/>
            <person name="Czernicka M."/>
            <person name="Durrens P."/>
            <person name="Martin T."/>
            <person name="Boer E."/>
            <person name="Gabaldon T."/>
            <person name="Cruz J."/>
            <person name="Talla E."/>
            <person name="Marck C."/>
            <person name="Goffeau A."/>
            <person name="Barbe V."/>
            <person name="Baret P."/>
            <person name="Baronian K."/>
            <person name="Beier S."/>
            <person name="Bleykasten C."/>
            <person name="Bode R."/>
            <person name="Casaregola S."/>
            <person name="Despons L."/>
            <person name="Fairhead C."/>
            <person name="Giersberg M."/>
            <person name="Gierski P."/>
            <person name="Hahnel U."/>
            <person name="Hartmann A."/>
            <person name="Jankowska D."/>
            <person name="Jubin C."/>
            <person name="Jung P."/>
            <person name="Lafontaine I."/>
            <person name="Leh-Louis V."/>
            <person name="Lemaire M."/>
            <person name="Marcet-Houben M."/>
            <person name="Mascher M."/>
            <person name="Morel G."/>
            <person name="Richard G.-F."/>
            <person name="Riechen J."/>
            <person name="Sacerdot C."/>
            <person name="Sarkar A."/>
            <person name="Savel G."/>
            <person name="Schacherer J."/>
            <person name="Sherman D."/>
            <person name="Straub M.-L."/>
            <person name="Stein N."/>
            <person name="Thierry A."/>
            <person name="Trautwein-Schult A."/>
            <person name="Westhof E."/>
            <person name="Worch S."/>
            <person name="Dujon B."/>
            <person name="Souciet J.-L."/>
            <person name="Wincker P."/>
            <person name="Scholz U."/>
            <person name="Neuveglise N."/>
        </authorList>
    </citation>
    <scope>NUCLEOTIDE SEQUENCE</scope>
    <source>
        <strain evidence="6">LS3</strain>
    </source>
</reference>
<comment type="similarity">
    <text evidence="2">Belongs to the G protein gamma family.</text>
</comment>
<protein>
    <submittedName>
        <fullName evidence="6">ARAD1C15334p</fullName>
    </submittedName>
</protein>
<dbReference type="GO" id="GO:0000750">
    <property type="term" value="P:pheromone-dependent signal transduction involved in conjugation with cellular fusion"/>
    <property type="evidence" value="ECO:0007669"/>
    <property type="project" value="InterPro"/>
</dbReference>
<feature type="domain" description="G protein gamma" evidence="5">
    <location>
        <begin position="16"/>
        <end position="80"/>
    </location>
</feature>
<gene>
    <name evidence="6" type="ORF">GNLVRS02_ARAD1C15334g</name>
</gene>
<dbReference type="PANTHER" id="PTHR28189">
    <property type="entry name" value="GUANINE NUCLEOTIDE-BINDING PROTEIN SUBUNIT GAMMA"/>
    <property type="match status" value="1"/>
</dbReference>
<keyword evidence="3" id="KW-0472">Membrane</keyword>
<evidence type="ECO:0000313" key="6">
    <source>
        <dbReference type="EMBL" id="CDP34562.1"/>
    </source>
</evidence>
<dbReference type="Pfam" id="PF00631">
    <property type="entry name" value="G-gamma"/>
    <property type="match status" value="1"/>
</dbReference>
<proteinExistence type="inferred from homology"/>
<accession>A0A060T6N6</accession>
<dbReference type="AlphaFoldDB" id="A0A060T6N6"/>
<evidence type="ECO:0000256" key="4">
    <source>
        <dbReference type="ARBA" id="ARBA00023224"/>
    </source>
</evidence>
<evidence type="ECO:0000259" key="5">
    <source>
        <dbReference type="Pfam" id="PF00631"/>
    </source>
</evidence>
<name>A0A060T6N6_BLAAD</name>
<keyword evidence="4" id="KW-0807">Transducer</keyword>
<comment type="subcellular location">
    <subcellularLocation>
        <location evidence="1">Membrane</location>
    </subcellularLocation>
</comment>
<evidence type="ECO:0000256" key="1">
    <source>
        <dbReference type="ARBA" id="ARBA00004370"/>
    </source>
</evidence>
<dbReference type="GO" id="GO:0007186">
    <property type="term" value="P:G protein-coupled receptor signaling pathway"/>
    <property type="evidence" value="ECO:0007669"/>
    <property type="project" value="InterPro"/>
</dbReference>
<dbReference type="InterPro" id="IPR041848">
    <property type="entry name" value="Ste18_fungal"/>
</dbReference>
<dbReference type="PANTHER" id="PTHR28189:SF1">
    <property type="entry name" value="GUANINE NUCLEOTIDE-BINDING PROTEIN SUBUNIT GAMMA"/>
    <property type="match status" value="1"/>
</dbReference>
<dbReference type="EMBL" id="HG937693">
    <property type="protein sequence ID" value="CDP34562.1"/>
    <property type="molecule type" value="Genomic_DNA"/>
</dbReference>
<dbReference type="GO" id="GO:0005834">
    <property type="term" value="C:heterotrimeric G-protein complex"/>
    <property type="evidence" value="ECO:0007669"/>
    <property type="project" value="TreeGrafter"/>
</dbReference>
<organism evidence="6">
    <name type="scientific">Blastobotrys adeninivorans</name>
    <name type="common">Yeast</name>
    <name type="synonym">Arxula adeninivorans</name>
    <dbReference type="NCBI Taxonomy" id="409370"/>
    <lineage>
        <taxon>Eukaryota</taxon>
        <taxon>Fungi</taxon>
        <taxon>Dikarya</taxon>
        <taxon>Ascomycota</taxon>
        <taxon>Saccharomycotina</taxon>
        <taxon>Dipodascomycetes</taxon>
        <taxon>Dipodascales</taxon>
        <taxon>Trichomonascaceae</taxon>
        <taxon>Blastobotrys</taxon>
    </lineage>
</organism>
<sequence>MAEVLDKQTDAMVTLKLIRILEVHRRLKDDLSRKRMFASSACLEILKYTQKTRDYCIPQLWGYLDDEASIEDRHDTCCVIS</sequence>
<reference evidence="6" key="1">
    <citation type="submission" date="2014-02" db="EMBL/GenBank/DDBJ databases">
        <authorList>
            <person name="Genoscope - CEA"/>
        </authorList>
    </citation>
    <scope>NUCLEOTIDE SEQUENCE</scope>
    <source>
        <strain evidence="6">LS3</strain>
    </source>
</reference>
<dbReference type="InterPro" id="IPR015898">
    <property type="entry name" value="G-protein_gamma-like_dom"/>
</dbReference>